<keyword evidence="8" id="KW-0811">Translocation</keyword>
<reference evidence="11 12" key="1">
    <citation type="journal article" date="2007" name="Proc. Natl. Acad. Sci. U.S.A.">
        <title>Independent sorting-out of thousands of duplicated gene pairs in two yeast species descended from a whole-genome duplication.</title>
        <authorList>
            <person name="Scannell D.R."/>
            <person name="Frank A.C."/>
            <person name="Conant G.C."/>
            <person name="Byrne K.P."/>
            <person name="Woolfit M."/>
            <person name="Wolfe K.H."/>
        </authorList>
    </citation>
    <scope>NUCLEOTIDE SEQUENCE [LARGE SCALE GENOMIC DNA]</scope>
    <source>
        <strain evidence="12">ATCC 22028 / DSM 70294 / BCRC 21397 / CBS 2163 / NBRC 10782 / NRRL Y-8283 / UCD 57-17</strain>
    </source>
</reference>
<keyword evidence="9 10" id="KW-0472">Membrane</keyword>
<keyword evidence="5" id="KW-0256">Endoplasmic reticulum</keyword>
<dbReference type="GO" id="GO:0008320">
    <property type="term" value="F:protein transmembrane transporter activity"/>
    <property type="evidence" value="ECO:0007669"/>
    <property type="project" value="InterPro"/>
</dbReference>
<dbReference type="Proteomes" id="UP000000267">
    <property type="component" value="Unassembled WGS sequence"/>
</dbReference>
<dbReference type="STRING" id="436907.A7TGC0"/>
<keyword evidence="3" id="KW-0813">Transport</keyword>
<evidence type="ECO:0000256" key="6">
    <source>
        <dbReference type="ARBA" id="ARBA00022927"/>
    </source>
</evidence>
<dbReference type="Gene3D" id="1.20.5.820">
    <property type="entry name" value="Preprotein translocase SecE subunit"/>
    <property type="match status" value="1"/>
</dbReference>
<dbReference type="KEGG" id="vpo:Kpol_1055p46"/>
<dbReference type="InterPro" id="IPR008158">
    <property type="entry name" value="Translocase_Sec61-g"/>
</dbReference>
<dbReference type="RefSeq" id="XP_001646548.1">
    <property type="nucleotide sequence ID" value="XM_001646498.1"/>
</dbReference>
<evidence type="ECO:0000256" key="4">
    <source>
        <dbReference type="ARBA" id="ARBA00022692"/>
    </source>
</evidence>
<dbReference type="SUPFAM" id="SSF103456">
    <property type="entry name" value="Preprotein translocase SecE subunit"/>
    <property type="match status" value="1"/>
</dbReference>
<dbReference type="NCBIfam" id="TIGR00327">
    <property type="entry name" value="secE_euk_arch"/>
    <property type="match status" value="1"/>
</dbReference>
<dbReference type="OMA" id="KPDQKEY"/>
<dbReference type="PROSITE" id="PS01067">
    <property type="entry name" value="SECE_SEC61G"/>
    <property type="match status" value="1"/>
</dbReference>
<evidence type="ECO:0000256" key="8">
    <source>
        <dbReference type="ARBA" id="ARBA00023010"/>
    </source>
</evidence>
<dbReference type="InParanoid" id="A7TGC0"/>
<accession>A7TGC0</accession>
<evidence type="ECO:0000256" key="1">
    <source>
        <dbReference type="ARBA" id="ARBA00004389"/>
    </source>
</evidence>
<dbReference type="Pfam" id="PF00584">
    <property type="entry name" value="SecE"/>
    <property type="match status" value="1"/>
</dbReference>
<dbReference type="HOGENOM" id="CLU_167752_2_0_1"/>
<dbReference type="InterPro" id="IPR023391">
    <property type="entry name" value="Prot_translocase_SecE_dom_sf"/>
</dbReference>
<evidence type="ECO:0000256" key="3">
    <source>
        <dbReference type="ARBA" id="ARBA00022448"/>
    </source>
</evidence>
<evidence type="ECO:0008006" key="13">
    <source>
        <dbReference type="Google" id="ProtNLM"/>
    </source>
</evidence>
<protein>
    <recommendedName>
        <fullName evidence="13">Protein translocase SEC61 complex gamma subunit, archaeal and eukaryotic</fullName>
    </recommendedName>
</protein>
<keyword evidence="6" id="KW-0653">Protein transport</keyword>
<dbReference type="PANTHER" id="PTHR12309">
    <property type="entry name" value="SEC61 GAMMA SUBUNIT"/>
    <property type="match status" value="1"/>
</dbReference>
<dbReference type="eggNOG" id="KOG3498">
    <property type="taxonomic scope" value="Eukaryota"/>
</dbReference>
<proteinExistence type="inferred from homology"/>
<comment type="subcellular location">
    <subcellularLocation>
        <location evidence="1">Endoplasmic reticulum membrane</location>
        <topology evidence="1">Single-pass membrane protein</topology>
    </subcellularLocation>
</comment>
<dbReference type="HAMAP" id="MF_00422">
    <property type="entry name" value="SecE"/>
    <property type="match status" value="1"/>
</dbReference>
<name>A7TGC0_VANPO</name>
<evidence type="ECO:0000256" key="5">
    <source>
        <dbReference type="ARBA" id="ARBA00022824"/>
    </source>
</evidence>
<gene>
    <name evidence="11" type="ORF">Kpol_1055p46</name>
</gene>
<feature type="transmembrane region" description="Helical" evidence="10">
    <location>
        <begin position="44"/>
        <end position="62"/>
    </location>
</feature>
<dbReference type="AlphaFoldDB" id="A7TGC0"/>
<dbReference type="GO" id="GO:0005789">
    <property type="term" value="C:endoplasmic reticulum membrane"/>
    <property type="evidence" value="ECO:0007669"/>
    <property type="project" value="UniProtKB-SubCell"/>
</dbReference>
<sequence length="74" mass="8289">MAKDKETSSNPVEKLAESPLEFVREGTQFLQKCKKPDLKEYTKIVKAVGIGFLAVGIIGYAIKLIHIPIRYLIV</sequence>
<dbReference type="EMBL" id="DS480386">
    <property type="protein sequence ID" value="EDO18690.1"/>
    <property type="molecule type" value="Genomic_DNA"/>
</dbReference>
<dbReference type="GO" id="GO:0006886">
    <property type="term" value="P:intracellular protein transport"/>
    <property type="evidence" value="ECO:0007669"/>
    <property type="project" value="InterPro"/>
</dbReference>
<evidence type="ECO:0000256" key="10">
    <source>
        <dbReference type="SAM" id="Phobius"/>
    </source>
</evidence>
<evidence type="ECO:0000256" key="2">
    <source>
        <dbReference type="ARBA" id="ARBA00008274"/>
    </source>
</evidence>
<organism evidence="12">
    <name type="scientific">Vanderwaltozyma polyspora (strain ATCC 22028 / DSM 70294 / BCRC 21397 / CBS 2163 / NBRC 10782 / NRRL Y-8283 / UCD 57-17)</name>
    <name type="common">Kluyveromyces polysporus</name>
    <dbReference type="NCBI Taxonomy" id="436907"/>
    <lineage>
        <taxon>Eukaryota</taxon>
        <taxon>Fungi</taxon>
        <taxon>Dikarya</taxon>
        <taxon>Ascomycota</taxon>
        <taxon>Saccharomycotina</taxon>
        <taxon>Saccharomycetes</taxon>
        <taxon>Saccharomycetales</taxon>
        <taxon>Saccharomycetaceae</taxon>
        <taxon>Vanderwaltozyma</taxon>
    </lineage>
</organism>
<dbReference type="GO" id="GO:0006605">
    <property type="term" value="P:protein targeting"/>
    <property type="evidence" value="ECO:0007669"/>
    <property type="project" value="InterPro"/>
</dbReference>
<dbReference type="OrthoDB" id="2401875at2759"/>
<comment type="similarity">
    <text evidence="2">Belongs to the SecE/SEC61-gamma family.</text>
</comment>
<dbReference type="FunCoup" id="A7TGC0">
    <property type="interactions" value="551"/>
</dbReference>
<dbReference type="PhylomeDB" id="A7TGC0"/>
<dbReference type="GeneID" id="5546996"/>
<evidence type="ECO:0000256" key="7">
    <source>
        <dbReference type="ARBA" id="ARBA00022989"/>
    </source>
</evidence>
<keyword evidence="4 10" id="KW-0812">Transmembrane</keyword>
<dbReference type="InterPro" id="IPR001901">
    <property type="entry name" value="Translocase_SecE/Sec61-g"/>
</dbReference>
<evidence type="ECO:0000256" key="9">
    <source>
        <dbReference type="ARBA" id="ARBA00023136"/>
    </source>
</evidence>
<keyword evidence="12" id="KW-1185">Reference proteome</keyword>
<evidence type="ECO:0000313" key="12">
    <source>
        <dbReference type="Proteomes" id="UP000000267"/>
    </source>
</evidence>
<evidence type="ECO:0000313" key="11">
    <source>
        <dbReference type="EMBL" id="EDO18690.1"/>
    </source>
</evidence>
<keyword evidence="7 10" id="KW-1133">Transmembrane helix</keyword>